<evidence type="ECO:0000256" key="12">
    <source>
        <dbReference type="PIRSR" id="PIRSR000178-1"/>
    </source>
</evidence>
<evidence type="ECO:0000256" key="10">
    <source>
        <dbReference type="ARBA" id="ARBA00023136"/>
    </source>
</evidence>
<evidence type="ECO:0000256" key="8">
    <source>
        <dbReference type="ARBA" id="ARBA00022989"/>
    </source>
</evidence>
<keyword evidence="5 12" id="KW-0349">Heme</keyword>
<dbReference type="Proteomes" id="UP000287447">
    <property type="component" value="Unassembled WGS sequence"/>
</dbReference>
<feature type="binding site" description="axial binding residue" evidence="12">
    <location>
        <position position="81"/>
    </location>
    <ligand>
        <name>heme</name>
        <dbReference type="ChEBI" id="CHEBI:30413"/>
        <note>ligand shared with second transmembrane subunit</note>
    </ligand>
    <ligandPart>
        <name>Fe</name>
        <dbReference type="ChEBI" id="CHEBI:18248"/>
    </ligandPart>
</feature>
<dbReference type="Pfam" id="PF01127">
    <property type="entry name" value="Sdh_cyt"/>
    <property type="match status" value="1"/>
</dbReference>
<keyword evidence="8 13" id="KW-1133">Transmembrane helix</keyword>
<evidence type="ECO:0000256" key="2">
    <source>
        <dbReference type="ARBA" id="ARBA00004141"/>
    </source>
</evidence>
<evidence type="ECO:0000256" key="7">
    <source>
        <dbReference type="ARBA" id="ARBA00022723"/>
    </source>
</evidence>
<dbReference type="PIRSF" id="PIRSF000178">
    <property type="entry name" value="SDH_cyt_b560"/>
    <property type="match status" value="1"/>
</dbReference>
<dbReference type="CDD" id="cd03499">
    <property type="entry name" value="SQR_TypeC_SdhC"/>
    <property type="match status" value="1"/>
</dbReference>
<evidence type="ECO:0000256" key="1">
    <source>
        <dbReference type="ARBA" id="ARBA00004050"/>
    </source>
</evidence>
<proteinExistence type="inferred from homology"/>
<dbReference type="EMBL" id="SADE01000003">
    <property type="protein sequence ID" value="RVU34688.1"/>
    <property type="molecule type" value="Genomic_DNA"/>
</dbReference>
<gene>
    <name evidence="14" type="primary">sdhC</name>
    <name evidence="14" type="ORF">EOI86_17695</name>
</gene>
<dbReference type="PROSITE" id="PS01000">
    <property type="entry name" value="SDH_CYT_1"/>
    <property type="match status" value="1"/>
</dbReference>
<dbReference type="GO" id="GO:0009055">
    <property type="term" value="F:electron transfer activity"/>
    <property type="evidence" value="ECO:0007669"/>
    <property type="project" value="InterPro"/>
</dbReference>
<evidence type="ECO:0000256" key="11">
    <source>
        <dbReference type="ARBA" id="ARBA00025912"/>
    </source>
</evidence>
<comment type="subunit">
    <text evidence="11">Part of an enzyme complex containing four subunits: a flavoprotein, an iron-sulfur protein, plus two membrane-anchoring proteins, SdhC and SdhD. The complex can form homotrimers.</text>
</comment>
<dbReference type="SUPFAM" id="SSF81343">
    <property type="entry name" value="Fumarate reductase respiratory complex transmembrane subunits"/>
    <property type="match status" value="1"/>
</dbReference>
<dbReference type="GO" id="GO:0006099">
    <property type="term" value="P:tricarboxylic acid cycle"/>
    <property type="evidence" value="ECO:0007669"/>
    <property type="project" value="InterPro"/>
</dbReference>
<comment type="similarity">
    <text evidence="3">Belongs to the cytochrome b560 family.</text>
</comment>
<dbReference type="NCBIfam" id="TIGR02970">
    <property type="entry name" value="succ_dehyd_cytB"/>
    <property type="match status" value="1"/>
</dbReference>
<keyword evidence="7 12" id="KW-0479">Metal-binding</keyword>
<sequence>MSTQDRPLSPHLQVYRWQWTMAYSILHRATGVGLAVGTLYLAWWLLALAGGAESFATVSEFSGGIIGRLLLFGWTWALFYHLGNGIRHLFWDAGKGFELDTAAMSGHINVAFSVVATLALWAIAYAAA</sequence>
<dbReference type="InterPro" id="IPR018495">
    <property type="entry name" value="Succ_DH_cyt_bsu_CS"/>
</dbReference>
<accession>A0A3S2W7J6</accession>
<keyword evidence="10 13" id="KW-0472">Membrane</keyword>
<dbReference type="InterPro" id="IPR014314">
    <property type="entry name" value="Succ_DH_cytb556"/>
</dbReference>
<comment type="subcellular location">
    <subcellularLocation>
        <location evidence="2">Membrane</location>
        <topology evidence="2">Multi-pass membrane protein</topology>
    </subcellularLocation>
</comment>
<feature type="transmembrane region" description="Helical" evidence="13">
    <location>
        <begin position="25"/>
        <end position="49"/>
    </location>
</feature>
<dbReference type="InterPro" id="IPR000701">
    <property type="entry name" value="SuccDH_FuR_B_TM-su"/>
</dbReference>
<comment type="cofactor">
    <cofactor evidence="12">
        <name>heme</name>
        <dbReference type="ChEBI" id="CHEBI:30413"/>
    </cofactor>
    <text evidence="12">The heme is bound between the two transmembrane subunits.</text>
</comment>
<dbReference type="OrthoDB" id="9799441at2"/>
<evidence type="ECO:0000313" key="15">
    <source>
        <dbReference type="Proteomes" id="UP000287447"/>
    </source>
</evidence>
<dbReference type="AlphaFoldDB" id="A0A3S2W7J6"/>
<evidence type="ECO:0000256" key="4">
    <source>
        <dbReference type="ARBA" id="ARBA00020076"/>
    </source>
</evidence>
<keyword evidence="9 12" id="KW-0408">Iron</keyword>
<dbReference type="GO" id="GO:0046872">
    <property type="term" value="F:metal ion binding"/>
    <property type="evidence" value="ECO:0007669"/>
    <property type="project" value="UniProtKB-KW"/>
</dbReference>
<dbReference type="PANTHER" id="PTHR10978:SF5">
    <property type="entry name" value="SUCCINATE DEHYDROGENASE CYTOCHROME B560 SUBUNIT, MITOCHONDRIAL"/>
    <property type="match status" value="1"/>
</dbReference>
<dbReference type="Gene3D" id="1.20.1300.10">
    <property type="entry name" value="Fumarate reductase/succinate dehydrogenase, transmembrane subunit"/>
    <property type="match status" value="1"/>
</dbReference>
<name>A0A3S2W7J6_9PROT</name>
<evidence type="ECO:0000256" key="5">
    <source>
        <dbReference type="ARBA" id="ARBA00022617"/>
    </source>
</evidence>
<feature type="transmembrane region" description="Helical" evidence="13">
    <location>
        <begin position="102"/>
        <end position="127"/>
    </location>
</feature>
<dbReference type="PANTHER" id="PTHR10978">
    <property type="entry name" value="SUCCINATE DEHYDROGENASE CYTOCHROME B560 SUBUNIT"/>
    <property type="match status" value="1"/>
</dbReference>
<dbReference type="PROSITE" id="PS01001">
    <property type="entry name" value="SDH_CYT_2"/>
    <property type="match status" value="1"/>
</dbReference>
<organism evidence="14 15">
    <name type="scientific">Hwanghaeella grinnelliae</name>
    <dbReference type="NCBI Taxonomy" id="2500179"/>
    <lineage>
        <taxon>Bacteria</taxon>
        <taxon>Pseudomonadati</taxon>
        <taxon>Pseudomonadota</taxon>
        <taxon>Alphaproteobacteria</taxon>
        <taxon>Rhodospirillales</taxon>
        <taxon>Rhodospirillaceae</taxon>
        <taxon>Hwanghaeella</taxon>
    </lineage>
</organism>
<dbReference type="GO" id="GO:0016020">
    <property type="term" value="C:membrane"/>
    <property type="evidence" value="ECO:0007669"/>
    <property type="project" value="UniProtKB-SubCell"/>
</dbReference>
<keyword evidence="15" id="KW-1185">Reference proteome</keyword>
<dbReference type="RefSeq" id="WP_127766748.1">
    <property type="nucleotide sequence ID" value="NZ_SADE01000003.1"/>
</dbReference>
<dbReference type="InterPro" id="IPR034804">
    <property type="entry name" value="SQR/QFR_C/D"/>
</dbReference>
<evidence type="ECO:0000256" key="9">
    <source>
        <dbReference type="ARBA" id="ARBA00023004"/>
    </source>
</evidence>
<evidence type="ECO:0000256" key="13">
    <source>
        <dbReference type="SAM" id="Phobius"/>
    </source>
</evidence>
<feature type="transmembrane region" description="Helical" evidence="13">
    <location>
        <begin position="61"/>
        <end position="82"/>
    </location>
</feature>
<evidence type="ECO:0000313" key="14">
    <source>
        <dbReference type="EMBL" id="RVU34688.1"/>
    </source>
</evidence>
<evidence type="ECO:0000256" key="3">
    <source>
        <dbReference type="ARBA" id="ARBA00007244"/>
    </source>
</evidence>
<evidence type="ECO:0000256" key="6">
    <source>
        <dbReference type="ARBA" id="ARBA00022692"/>
    </source>
</evidence>
<protein>
    <recommendedName>
        <fullName evidence="4">Succinate dehydrogenase cytochrome b556 subunit</fullName>
    </recommendedName>
</protein>
<reference evidence="15" key="1">
    <citation type="submission" date="2019-01" db="EMBL/GenBank/DDBJ databases">
        <title>Gri0909 isolated from a small marine red alga.</title>
        <authorList>
            <person name="Kim J."/>
            <person name="Jeong S.E."/>
            <person name="Jeon C.O."/>
        </authorList>
    </citation>
    <scope>NUCLEOTIDE SEQUENCE [LARGE SCALE GENOMIC DNA]</scope>
    <source>
        <strain evidence="15">Gri0909</strain>
    </source>
</reference>
<keyword evidence="6 13" id="KW-0812">Transmembrane</keyword>
<comment type="caution">
    <text evidence="14">The sequence shown here is derived from an EMBL/GenBank/DDBJ whole genome shotgun (WGS) entry which is preliminary data.</text>
</comment>
<comment type="function">
    <text evidence="1">Membrane-anchoring subunit of succinate dehydrogenase (SDH).</text>
</comment>